<gene>
    <name evidence="2" type="ORF">J437_LFUL012880</name>
</gene>
<feature type="region of interest" description="Disordered" evidence="1">
    <location>
        <begin position="140"/>
        <end position="178"/>
    </location>
</feature>
<sequence length="178" mass="20101">MDEPAWGNYILCFDFINFNILRILSGYLMSRGGSKTFITCEGQWLEKVRETAWSMEKDNITNSDIINITKHTASLSSSSLSAPFIFRDIICRNSLNSMVPFPSWSTSFTISRSSVSVDEKYKKIITFMLHEFLPTYLEGDSKGGGGREARGGMLTDLHEKKNKSPHTMGRIPNGRSKK</sequence>
<reference evidence="2" key="1">
    <citation type="submission" date="2013-04" db="EMBL/GenBank/DDBJ databases">
        <authorList>
            <person name="Qu J."/>
            <person name="Murali S.C."/>
            <person name="Bandaranaike D."/>
            <person name="Bellair M."/>
            <person name="Blankenburg K."/>
            <person name="Chao H."/>
            <person name="Dinh H."/>
            <person name="Doddapaneni H."/>
            <person name="Downs B."/>
            <person name="Dugan-Rocha S."/>
            <person name="Elkadiri S."/>
            <person name="Gnanaolivu R.D."/>
            <person name="Hernandez B."/>
            <person name="Javaid M."/>
            <person name="Jayaseelan J.C."/>
            <person name="Lee S."/>
            <person name="Li M."/>
            <person name="Ming W."/>
            <person name="Munidasa M."/>
            <person name="Muniz J."/>
            <person name="Nguyen L."/>
            <person name="Ongeri F."/>
            <person name="Osuji N."/>
            <person name="Pu L.-L."/>
            <person name="Puazo M."/>
            <person name="Qu C."/>
            <person name="Quiroz J."/>
            <person name="Raj R."/>
            <person name="Weissenberger G."/>
            <person name="Xin Y."/>
            <person name="Zou X."/>
            <person name="Han Y."/>
            <person name="Richards S."/>
            <person name="Worley K."/>
            <person name="Muzny D."/>
            <person name="Gibbs R."/>
        </authorList>
    </citation>
    <scope>NUCLEOTIDE SEQUENCE</scope>
    <source>
        <strain evidence="2">Sampled in the wild</strain>
    </source>
</reference>
<protein>
    <submittedName>
        <fullName evidence="2">Uncharacterized protein</fullName>
    </submittedName>
</protein>
<proteinExistence type="predicted"/>
<dbReference type="EMBL" id="KZ308251">
    <property type="protein sequence ID" value="KAG8225737.1"/>
    <property type="molecule type" value="Genomic_DNA"/>
</dbReference>
<name>A0A8K0JZY0_LADFU</name>
<evidence type="ECO:0000313" key="2">
    <source>
        <dbReference type="EMBL" id="KAG8225737.1"/>
    </source>
</evidence>
<dbReference type="Proteomes" id="UP000792457">
    <property type="component" value="Unassembled WGS sequence"/>
</dbReference>
<reference evidence="2" key="2">
    <citation type="submission" date="2017-10" db="EMBL/GenBank/DDBJ databases">
        <title>Ladona fulva Genome sequencing and assembly.</title>
        <authorList>
            <person name="Murali S."/>
            <person name="Richards S."/>
            <person name="Bandaranaike D."/>
            <person name="Bellair M."/>
            <person name="Blankenburg K."/>
            <person name="Chao H."/>
            <person name="Dinh H."/>
            <person name="Doddapaneni H."/>
            <person name="Dugan-Rocha S."/>
            <person name="Elkadiri S."/>
            <person name="Gnanaolivu R."/>
            <person name="Hernandez B."/>
            <person name="Skinner E."/>
            <person name="Javaid M."/>
            <person name="Lee S."/>
            <person name="Li M."/>
            <person name="Ming W."/>
            <person name="Munidasa M."/>
            <person name="Muniz J."/>
            <person name="Nguyen L."/>
            <person name="Hughes D."/>
            <person name="Osuji N."/>
            <person name="Pu L.-L."/>
            <person name="Puazo M."/>
            <person name="Qu C."/>
            <person name="Quiroz J."/>
            <person name="Raj R."/>
            <person name="Weissenberger G."/>
            <person name="Xin Y."/>
            <person name="Zou X."/>
            <person name="Han Y."/>
            <person name="Worley K."/>
            <person name="Muzny D."/>
            <person name="Gibbs R."/>
        </authorList>
    </citation>
    <scope>NUCLEOTIDE SEQUENCE</scope>
    <source>
        <strain evidence="2">Sampled in the wild</strain>
    </source>
</reference>
<evidence type="ECO:0000313" key="3">
    <source>
        <dbReference type="Proteomes" id="UP000792457"/>
    </source>
</evidence>
<feature type="compositionally biased region" description="Basic and acidic residues" evidence="1">
    <location>
        <begin position="140"/>
        <end position="150"/>
    </location>
</feature>
<dbReference type="AlphaFoldDB" id="A0A8K0JZY0"/>
<evidence type="ECO:0000256" key="1">
    <source>
        <dbReference type="SAM" id="MobiDB-lite"/>
    </source>
</evidence>
<accession>A0A8K0JZY0</accession>
<keyword evidence="3" id="KW-1185">Reference proteome</keyword>
<organism evidence="2 3">
    <name type="scientific">Ladona fulva</name>
    <name type="common">Scarce chaser dragonfly</name>
    <name type="synonym">Libellula fulva</name>
    <dbReference type="NCBI Taxonomy" id="123851"/>
    <lineage>
        <taxon>Eukaryota</taxon>
        <taxon>Metazoa</taxon>
        <taxon>Ecdysozoa</taxon>
        <taxon>Arthropoda</taxon>
        <taxon>Hexapoda</taxon>
        <taxon>Insecta</taxon>
        <taxon>Pterygota</taxon>
        <taxon>Palaeoptera</taxon>
        <taxon>Odonata</taxon>
        <taxon>Epiprocta</taxon>
        <taxon>Anisoptera</taxon>
        <taxon>Libelluloidea</taxon>
        <taxon>Libellulidae</taxon>
        <taxon>Ladona</taxon>
    </lineage>
</organism>
<comment type="caution">
    <text evidence="2">The sequence shown here is derived from an EMBL/GenBank/DDBJ whole genome shotgun (WGS) entry which is preliminary data.</text>
</comment>